<sequence>KTSQILNAFEFHGGVFSRSNPSERRIQAAPGRLLTRAIRALALRAPLTSKSAPGRFVFGYFLFDCMDAGGRATPGAVAEATHKFAGSEFEQPIGWPAGRKPGMVFVAKVSRPSVREPTSKSSRRASDTNKNRRLAALPARRMNVKNREQGVPLKPDVNLETSA</sequence>
<name>A0ABT1U3C8_9GAMM</name>
<dbReference type="Proteomes" id="UP001524586">
    <property type="component" value="Unassembled WGS sequence"/>
</dbReference>
<evidence type="ECO:0000256" key="1">
    <source>
        <dbReference type="SAM" id="MobiDB-lite"/>
    </source>
</evidence>
<dbReference type="RefSeq" id="WP_256614732.1">
    <property type="nucleotide sequence ID" value="NZ_JANIBK010000029.1"/>
</dbReference>
<feature type="region of interest" description="Disordered" evidence="1">
    <location>
        <begin position="109"/>
        <end position="163"/>
    </location>
</feature>
<comment type="caution">
    <text evidence="2">The sequence shown here is derived from an EMBL/GenBank/DDBJ whole genome shotgun (WGS) entry which is preliminary data.</text>
</comment>
<gene>
    <name evidence="2" type="ORF">NP596_07755</name>
</gene>
<organism evidence="2 3">
    <name type="scientific">Methylomonas rivi</name>
    <dbReference type="NCBI Taxonomy" id="2952226"/>
    <lineage>
        <taxon>Bacteria</taxon>
        <taxon>Pseudomonadati</taxon>
        <taxon>Pseudomonadota</taxon>
        <taxon>Gammaproteobacteria</taxon>
        <taxon>Methylococcales</taxon>
        <taxon>Methylococcaceae</taxon>
        <taxon>Methylomonas</taxon>
    </lineage>
</organism>
<evidence type="ECO:0000313" key="3">
    <source>
        <dbReference type="Proteomes" id="UP001524586"/>
    </source>
</evidence>
<reference evidence="2 3" key="1">
    <citation type="submission" date="2022-07" db="EMBL/GenBank/DDBJ databases">
        <title>Methylomonas rivi sp. nov., Methylomonas rosea sp. nov., Methylomonas aureus sp. nov. and Methylomonas subterranea sp. nov., four novel methanotrophs isolated from a freshwater creek and the deep terrestrial subsurface.</title>
        <authorList>
            <person name="Abin C."/>
            <person name="Sankaranarayanan K."/>
            <person name="Garner C."/>
            <person name="Sindelar R."/>
            <person name="Kotary K."/>
            <person name="Garner R."/>
            <person name="Barclay S."/>
            <person name="Lawson P."/>
            <person name="Krumholz L."/>
        </authorList>
    </citation>
    <scope>NUCLEOTIDE SEQUENCE [LARGE SCALE GENOMIC DNA]</scope>
    <source>
        <strain evidence="2 3">WSC-6</strain>
    </source>
</reference>
<dbReference type="EMBL" id="JANIBK010000029">
    <property type="protein sequence ID" value="MCQ8128349.1"/>
    <property type="molecule type" value="Genomic_DNA"/>
</dbReference>
<accession>A0ABT1U3C8</accession>
<protein>
    <submittedName>
        <fullName evidence="2">Uncharacterized protein</fullName>
    </submittedName>
</protein>
<evidence type="ECO:0000313" key="2">
    <source>
        <dbReference type="EMBL" id="MCQ8128349.1"/>
    </source>
</evidence>
<feature type="compositionally biased region" description="Basic and acidic residues" evidence="1">
    <location>
        <begin position="113"/>
        <end position="130"/>
    </location>
</feature>
<keyword evidence="3" id="KW-1185">Reference proteome</keyword>
<feature type="non-terminal residue" evidence="2">
    <location>
        <position position="1"/>
    </location>
</feature>
<proteinExistence type="predicted"/>